<dbReference type="GeneID" id="303561225"/>
<keyword evidence="2" id="KW-0067">ATP-binding</keyword>
<dbReference type="PANTHER" id="PTHR30595">
    <property type="entry name" value="GLPR-RELATED TRANSCRIPTIONAL REPRESSOR"/>
    <property type="match status" value="1"/>
</dbReference>
<keyword evidence="2" id="KW-0547">Nucleotide-binding</keyword>
<evidence type="ECO:0000313" key="3">
    <source>
        <dbReference type="EMBL" id="USS01499.1"/>
    </source>
</evidence>
<reference evidence="3" key="2">
    <citation type="submission" date="2022-06" db="EMBL/GenBank/DDBJ databases">
        <authorList>
            <person name="Holder M.E."/>
            <person name="Ajami N.J."/>
            <person name="Petrosino J.F."/>
        </authorList>
    </citation>
    <scope>NUCLEOTIDE SEQUENCE</scope>
    <source>
        <strain evidence="3">RMA 8861</strain>
    </source>
</reference>
<dbReference type="Proteomes" id="UP000280586">
    <property type="component" value="Chromosome"/>
</dbReference>
<dbReference type="InterPro" id="IPR038475">
    <property type="entry name" value="RecG_C_sf"/>
</dbReference>
<dbReference type="KEGG" id="csep:CP523_11070"/>
<dbReference type="Pfam" id="PF04326">
    <property type="entry name" value="SLFN_AlbA_2"/>
    <property type="match status" value="1"/>
</dbReference>
<feature type="domain" description="Schlafen AlbA-2" evidence="1">
    <location>
        <begin position="14"/>
        <end position="135"/>
    </location>
</feature>
<gene>
    <name evidence="2" type="ORF">CP523_11070</name>
    <name evidence="3" type="ORF">NH397_03415</name>
</gene>
<organism evidence="2 4">
    <name type="scientific">Clostridium septicum</name>
    <dbReference type="NCBI Taxonomy" id="1504"/>
    <lineage>
        <taxon>Bacteria</taxon>
        <taxon>Bacillati</taxon>
        <taxon>Bacillota</taxon>
        <taxon>Clostridia</taxon>
        <taxon>Eubacteriales</taxon>
        <taxon>Clostridiaceae</taxon>
        <taxon>Clostridium</taxon>
    </lineage>
</organism>
<evidence type="ECO:0000313" key="2">
    <source>
        <dbReference type="EMBL" id="AYE34907.1"/>
    </source>
</evidence>
<dbReference type="InterPro" id="IPR007421">
    <property type="entry name" value="Schlafen_AlbA_2_dom"/>
</dbReference>
<evidence type="ECO:0000313" key="4">
    <source>
        <dbReference type="Proteomes" id="UP000280586"/>
    </source>
</evidence>
<proteinExistence type="predicted"/>
<keyword evidence="5" id="KW-1185">Reference proteome</keyword>
<dbReference type="EMBL" id="CP023671">
    <property type="protein sequence ID" value="AYE34907.1"/>
    <property type="molecule type" value="Genomic_DNA"/>
</dbReference>
<reference evidence="2 4" key="1">
    <citation type="submission" date="2017-09" db="EMBL/GenBank/DDBJ databases">
        <authorList>
            <person name="Thomas P."/>
            <person name="Seyboldt C."/>
        </authorList>
    </citation>
    <scope>NUCLEOTIDE SEQUENCE [LARGE SCALE GENOMIC DNA]</scope>
    <source>
        <strain evidence="2 4">DSM 7534</strain>
    </source>
</reference>
<evidence type="ECO:0000313" key="5">
    <source>
        <dbReference type="Proteomes" id="UP001055437"/>
    </source>
</evidence>
<dbReference type="PANTHER" id="PTHR30595:SF6">
    <property type="entry name" value="SCHLAFEN ALBA-2 DOMAIN-CONTAINING PROTEIN"/>
    <property type="match status" value="1"/>
</dbReference>
<dbReference type="GO" id="GO:0005524">
    <property type="term" value="F:ATP binding"/>
    <property type="evidence" value="ECO:0007669"/>
    <property type="project" value="UniProtKB-KW"/>
</dbReference>
<evidence type="ECO:0000259" key="1">
    <source>
        <dbReference type="Pfam" id="PF04326"/>
    </source>
</evidence>
<sequence length="380" mass="43356">MDNKKIMSIIKREEGIKLDFKLKLSLNCESGKKELAKDICAIANSNGGRGYIIVGIQDKTKKIVGLRNEDLFSEEQVQQIISSRCEPPIPISVDIYNIQEKKICIITIYDGDQKPYQIRETGSFYIRRGSTTDTMRKQELVAAFQESLDFSIETCPIIKSNIEFLNIDIVSKYFQNKGIYISKDNKKFLLESAGITYIDKESGEEKCTLGGLLVFSDNNSICIPQNMIRIIDRTDIFSVNVIQGNLLDIIDKSEVLLKELLPSKYPIEAVVEGIKNAVLYREYSAINKIIEVVISYNSVLIISPGKMIEENIRGQKINYNKRNMWIYEKLMTLDNNKRLLNNGKGFTRMRNAFKGKGKVKFINSKTDDSFKVILPGVKFY</sequence>
<dbReference type="EMBL" id="CP099799">
    <property type="protein sequence ID" value="USS01499.1"/>
    <property type="molecule type" value="Genomic_DNA"/>
</dbReference>
<dbReference type="Proteomes" id="UP001055437">
    <property type="component" value="Chromosome"/>
</dbReference>
<dbReference type="AlphaFoldDB" id="A0A9N7PMB8"/>
<dbReference type="Gene3D" id="3.30.565.60">
    <property type="match status" value="1"/>
</dbReference>
<protein>
    <submittedName>
        <fullName evidence="2">ATP-binding protein</fullName>
    </submittedName>
    <submittedName>
        <fullName evidence="3">DNA binding domain-containing protein</fullName>
    </submittedName>
</protein>
<accession>A0A9N7PMB8</accession>
<dbReference type="RefSeq" id="WP_120140855.1">
    <property type="nucleotide sequence ID" value="NZ_CP023671.1"/>
</dbReference>
<name>A0A9N7PMB8_CLOSE</name>
<dbReference type="InterPro" id="IPR038461">
    <property type="entry name" value="Schlafen_AlbA_2_dom_sf"/>
</dbReference>
<dbReference type="Gene3D" id="3.30.950.30">
    <property type="entry name" value="Schlafen, AAA domain"/>
    <property type="match status" value="1"/>
</dbReference>